<reference evidence="1 2" key="1">
    <citation type="journal article" date="2023" name="bioRxiv">
        <title>High-quality genome assemblies of four members of thePodospora anserinaspecies complex.</title>
        <authorList>
            <person name="Ament-Velasquez S.L."/>
            <person name="Vogan A.A."/>
            <person name="Wallerman O."/>
            <person name="Hartmann F."/>
            <person name="Gautier V."/>
            <person name="Silar P."/>
            <person name="Giraud T."/>
            <person name="Johannesson H."/>
        </authorList>
    </citation>
    <scope>NUCLEOTIDE SEQUENCE [LARGE SCALE GENOMIC DNA]</scope>
    <source>
        <strain evidence="1 2">CBS 411.78</strain>
    </source>
</reference>
<sequence>MLSVWHATGLPPASISLVVVRKPIPLEQPARPDIPFSKTPQHFPETNINNNNPEHWIQLPESMNWSGEKAPVLSSLPNLPTRLLQQPLPTYLRYVHRTDAFTALIFIAGTCLDRRTPDPKAGWALVHARAPDYPKLSLLAWKGRGLLATMAPRPATGRSFALPLPPCVLNSDPTKKVSAHLSSLSIPSMWLRALPHEPKLGSKSNGKRARGRTLRTGIYGRHCWVRLKKAKERNMAVQFWKVSKEWNVDAHDAAMKATEQPAADSFQDQI</sequence>
<keyword evidence="2" id="KW-1185">Reference proteome</keyword>
<dbReference type="RefSeq" id="XP_062767635.1">
    <property type="nucleotide sequence ID" value="XM_062911535.1"/>
</dbReference>
<dbReference type="Proteomes" id="UP001326199">
    <property type="component" value="Unassembled WGS sequence"/>
</dbReference>
<proteinExistence type="predicted"/>
<gene>
    <name evidence="1" type="ORF">QC763_310780</name>
</gene>
<organism evidence="1 2">
    <name type="scientific">Podospora pseudopauciseta</name>
    <dbReference type="NCBI Taxonomy" id="2093780"/>
    <lineage>
        <taxon>Eukaryota</taxon>
        <taxon>Fungi</taxon>
        <taxon>Dikarya</taxon>
        <taxon>Ascomycota</taxon>
        <taxon>Pezizomycotina</taxon>
        <taxon>Sordariomycetes</taxon>
        <taxon>Sordariomycetidae</taxon>
        <taxon>Sordariales</taxon>
        <taxon>Podosporaceae</taxon>
        <taxon>Podospora</taxon>
    </lineage>
</organism>
<accession>A0ABR0HI94</accession>
<evidence type="ECO:0000313" key="1">
    <source>
        <dbReference type="EMBL" id="KAK4667669.1"/>
    </source>
</evidence>
<name>A0ABR0HI94_9PEZI</name>
<dbReference type="GeneID" id="87931878"/>
<comment type="caution">
    <text evidence="1">The sequence shown here is derived from an EMBL/GenBank/DDBJ whole genome shotgun (WGS) entry which is preliminary data.</text>
</comment>
<protein>
    <submittedName>
        <fullName evidence="1">Uncharacterized protein</fullName>
    </submittedName>
</protein>
<dbReference type="EMBL" id="JAFFHB010000004">
    <property type="protein sequence ID" value="KAK4667669.1"/>
    <property type="molecule type" value="Genomic_DNA"/>
</dbReference>
<evidence type="ECO:0000313" key="2">
    <source>
        <dbReference type="Proteomes" id="UP001326199"/>
    </source>
</evidence>